<evidence type="ECO:0000313" key="4">
    <source>
        <dbReference type="Proteomes" id="UP000075920"/>
    </source>
</evidence>
<name>A0A182WNI8_9DIPT</name>
<accession>A0A182WNI8</accession>
<reference evidence="4" key="1">
    <citation type="submission" date="2013-03" db="EMBL/GenBank/DDBJ databases">
        <title>The Genome Sequence of Anopheles minimus MINIMUS1.</title>
        <authorList>
            <consortium name="The Broad Institute Genomics Platform"/>
            <person name="Neafsey D.E."/>
            <person name="Walton C."/>
            <person name="Walker B."/>
            <person name="Young S.K."/>
            <person name="Zeng Q."/>
            <person name="Gargeya S."/>
            <person name="Fitzgerald M."/>
            <person name="Haas B."/>
            <person name="Abouelleil A."/>
            <person name="Allen A.W."/>
            <person name="Alvarado L."/>
            <person name="Arachchi H.M."/>
            <person name="Berlin A.M."/>
            <person name="Chapman S.B."/>
            <person name="Gainer-Dewar J."/>
            <person name="Goldberg J."/>
            <person name="Griggs A."/>
            <person name="Gujja S."/>
            <person name="Hansen M."/>
            <person name="Howarth C."/>
            <person name="Imamovic A."/>
            <person name="Ireland A."/>
            <person name="Larimer J."/>
            <person name="McCowan C."/>
            <person name="Murphy C."/>
            <person name="Pearson M."/>
            <person name="Poon T.W."/>
            <person name="Priest M."/>
            <person name="Roberts A."/>
            <person name="Saif S."/>
            <person name="Shea T."/>
            <person name="Sisk P."/>
            <person name="Sykes S."/>
            <person name="Wortman J."/>
            <person name="Nusbaum C."/>
            <person name="Birren B."/>
        </authorList>
    </citation>
    <scope>NUCLEOTIDE SEQUENCE [LARGE SCALE GENOMIC DNA]</scope>
    <source>
        <strain evidence="4">MINIMUS1</strain>
    </source>
</reference>
<keyword evidence="2" id="KW-0732">Signal</keyword>
<feature type="compositionally biased region" description="Polar residues" evidence="1">
    <location>
        <begin position="82"/>
        <end position="105"/>
    </location>
</feature>
<dbReference type="Proteomes" id="UP000075920">
    <property type="component" value="Unassembled WGS sequence"/>
</dbReference>
<dbReference type="EnsemblMetazoa" id="AMIN014276-RA">
    <property type="protein sequence ID" value="AMIN014276-PA"/>
    <property type="gene ID" value="AMIN014276"/>
</dbReference>
<feature type="region of interest" description="Disordered" evidence="1">
    <location>
        <begin position="51"/>
        <end position="116"/>
    </location>
</feature>
<evidence type="ECO:0000313" key="3">
    <source>
        <dbReference type="EnsemblMetazoa" id="AMIN014276-PA"/>
    </source>
</evidence>
<evidence type="ECO:0000256" key="1">
    <source>
        <dbReference type="SAM" id="MobiDB-lite"/>
    </source>
</evidence>
<evidence type="ECO:0000256" key="2">
    <source>
        <dbReference type="SAM" id="SignalP"/>
    </source>
</evidence>
<keyword evidence="4" id="KW-1185">Reference proteome</keyword>
<feature type="compositionally biased region" description="Polar residues" evidence="1">
    <location>
        <begin position="60"/>
        <end position="73"/>
    </location>
</feature>
<protein>
    <submittedName>
        <fullName evidence="3">Uncharacterized protein</fullName>
    </submittedName>
</protein>
<dbReference type="VEuPathDB" id="VectorBase:AMIN014276"/>
<proteinExistence type="predicted"/>
<organism evidence="3 4">
    <name type="scientific">Anopheles minimus</name>
    <dbReference type="NCBI Taxonomy" id="112268"/>
    <lineage>
        <taxon>Eukaryota</taxon>
        <taxon>Metazoa</taxon>
        <taxon>Ecdysozoa</taxon>
        <taxon>Arthropoda</taxon>
        <taxon>Hexapoda</taxon>
        <taxon>Insecta</taxon>
        <taxon>Pterygota</taxon>
        <taxon>Neoptera</taxon>
        <taxon>Endopterygota</taxon>
        <taxon>Diptera</taxon>
        <taxon>Nematocera</taxon>
        <taxon>Culicoidea</taxon>
        <taxon>Culicidae</taxon>
        <taxon>Anophelinae</taxon>
        <taxon>Anopheles</taxon>
    </lineage>
</organism>
<reference evidence="3" key="2">
    <citation type="submission" date="2020-05" db="UniProtKB">
        <authorList>
            <consortium name="EnsemblMetazoa"/>
        </authorList>
    </citation>
    <scope>IDENTIFICATION</scope>
    <source>
        <strain evidence="3">MINIMUS1</strain>
    </source>
</reference>
<feature type="signal peptide" evidence="2">
    <location>
        <begin position="1"/>
        <end position="29"/>
    </location>
</feature>
<dbReference type="AlphaFoldDB" id="A0A182WNI8"/>
<sequence>MEHRHKIKHYRTWLMTLLVLALVVVSVAGAGTDKLEKYAMQEAMAKEHVLKNNMIPEQESAVSLDSKNRTGSWTGKPKPKESQVTGAPINNNGTVPRTGKTTTGFPNECKSSELLL</sequence>
<feature type="chain" id="PRO_5010790607" evidence="2">
    <location>
        <begin position="30"/>
        <end position="116"/>
    </location>
</feature>
<dbReference type="EnsemblMetazoa" id="AMIN014276-RB">
    <property type="protein sequence ID" value="AMIN014276-PB"/>
    <property type="gene ID" value="AMIN014276"/>
</dbReference>